<reference evidence="2 3" key="1">
    <citation type="submission" date="2022-06" db="EMBL/GenBank/DDBJ databases">
        <authorList>
            <person name="Liu G."/>
        </authorList>
    </citation>
    <scope>NUCLEOTIDE SEQUENCE [LARGE SCALE GENOMIC DNA]</scope>
    <source>
        <strain evidence="2 3">E4</strain>
        <plasmid evidence="2 3">plas2</plasmid>
    </source>
</reference>
<keyword evidence="3" id="KW-1185">Reference proteome</keyword>
<feature type="domain" description="Transketolase N-terminal" evidence="1">
    <location>
        <begin position="17"/>
        <end position="78"/>
    </location>
</feature>
<evidence type="ECO:0000259" key="1">
    <source>
        <dbReference type="Pfam" id="PF00456"/>
    </source>
</evidence>
<protein>
    <recommendedName>
        <fullName evidence="1">Transketolase N-terminal domain-containing protein</fullName>
    </recommendedName>
</protein>
<dbReference type="RefSeq" id="WP_301643334.1">
    <property type="nucleotide sequence ID" value="NZ_CP098496.1"/>
</dbReference>
<dbReference type="SUPFAM" id="SSF52518">
    <property type="entry name" value="Thiamin diphosphate-binding fold (THDP-binding)"/>
    <property type="match status" value="1"/>
</dbReference>
<gene>
    <name evidence="2" type="ORF">NCF85_16910</name>
</gene>
<dbReference type="InterPro" id="IPR005474">
    <property type="entry name" value="Transketolase_N"/>
</dbReference>
<dbReference type="Gene3D" id="3.40.50.970">
    <property type="match status" value="1"/>
</dbReference>
<dbReference type="EMBL" id="CP098496">
    <property type="protein sequence ID" value="USA63262.1"/>
    <property type="molecule type" value="Genomic_DNA"/>
</dbReference>
<proteinExistence type="predicted"/>
<sequence>MTFTGTLGSDGEIEAIDKLSIATIGTLTLDAGSDADSRHSGRPLGSAPPVHTLWRNFLWYDPFVPNWLKIDRLMHAVGQDHGDTAVLGSRERRVLRVHLKHGGYGISALQAVVNAALVTQRRFT</sequence>
<evidence type="ECO:0000313" key="3">
    <source>
        <dbReference type="Proteomes" id="UP001056619"/>
    </source>
</evidence>
<dbReference type="Proteomes" id="UP001056619">
    <property type="component" value="Plasmid plas2"/>
</dbReference>
<organism evidence="2 3">
    <name type="scientific">Qipengyuania citrea</name>
    <dbReference type="NCBI Taxonomy" id="225971"/>
    <lineage>
        <taxon>Bacteria</taxon>
        <taxon>Pseudomonadati</taxon>
        <taxon>Pseudomonadota</taxon>
        <taxon>Alphaproteobacteria</taxon>
        <taxon>Sphingomonadales</taxon>
        <taxon>Erythrobacteraceae</taxon>
        <taxon>Qipengyuania</taxon>
    </lineage>
</organism>
<name>A0ABY4UAZ9_9SPHN</name>
<dbReference type="InterPro" id="IPR029061">
    <property type="entry name" value="THDP-binding"/>
</dbReference>
<geneLocation type="plasmid" evidence="2 3">
    <name>plas2</name>
</geneLocation>
<evidence type="ECO:0000313" key="2">
    <source>
        <dbReference type="EMBL" id="USA63262.1"/>
    </source>
</evidence>
<dbReference type="Pfam" id="PF00456">
    <property type="entry name" value="Transketolase_N"/>
    <property type="match status" value="1"/>
</dbReference>
<keyword evidence="2" id="KW-0614">Plasmid</keyword>
<accession>A0ABY4UAZ9</accession>